<dbReference type="RefSeq" id="WP_077973017.1">
    <property type="nucleotide sequence ID" value="NZ_CP045178.1"/>
</dbReference>
<feature type="region of interest" description="Disordered" evidence="1">
    <location>
        <begin position="115"/>
        <end position="134"/>
    </location>
</feature>
<evidence type="ECO:0000256" key="1">
    <source>
        <dbReference type="SAM" id="MobiDB-lite"/>
    </source>
</evidence>
<name>A0A1V4A1E9_9ACTN</name>
<dbReference type="AlphaFoldDB" id="A0A1V4A1E9"/>
<keyword evidence="3" id="KW-1185">Reference proteome</keyword>
<feature type="region of interest" description="Disordered" evidence="1">
    <location>
        <begin position="1"/>
        <end position="24"/>
    </location>
</feature>
<accession>A0A1V4A1E9</accession>
<evidence type="ECO:0000313" key="2">
    <source>
        <dbReference type="EMBL" id="OON72610.1"/>
    </source>
</evidence>
<proteinExistence type="predicted"/>
<feature type="region of interest" description="Disordered" evidence="1">
    <location>
        <begin position="55"/>
        <end position="81"/>
    </location>
</feature>
<dbReference type="EMBL" id="MVFC01000036">
    <property type="protein sequence ID" value="OON72610.1"/>
    <property type="molecule type" value="Genomic_DNA"/>
</dbReference>
<reference evidence="2 3" key="1">
    <citation type="submission" date="2017-02" db="EMBL/GenBank/DDBJ databases">
        <title>Draft Genome Sequence of Streptomyces tsukubaensis F601, a Producer of the immunosuppressant tacrolimus FK506.</title>
        <authorList>
            <person name="Zong G."/>
            <person name="Zhong C."/>
            <person name="Fu J."/>
            <person name="Qin R."/>
            <person name="Cao G."/>
        </authorList>
    </citation>
    <scope>NUCLEOTIDE SEQUENCE [LARGE SCALE GENOMIC DNA]</scope>
    <source>
        <strain evidence="2 3">F601</strain>
    </source>
</reference>
<comment type="caution">
    <text evidence="2">The sequence shown here is derived from an EMBL/GenBank/DDBJ whole genome shotgun (WGS) entry which is preliminary data.</text>
</comment>
<sequence length="134" mass="12991">MPGEVVGPDPLWDGAGPGAVELPPPGWPGGFGLVGAPGPGLPPAGVVPRAFFPDDLPGPAAAMSSDEGRPPAPSVVRAPASGAASSASERFVELCEGSGDVSTLPAGRSFAVLGNGSHGADELPETNVAAMTTA</sequence>
<organism evidence="2 3">
    <name type="scientific">Streptomyces tsukubensis</name>
    <dbReference type="NCBI Taxonomy" id="83656"/>
    <lineage>
        <taxon>Bacteria</taxon>
        <taxon>Bacillati</taxon>
        <taxon>Actinomycetota</taxon>
        <taxon>Actinomycetes</taxon>
        <taxon>Kitasatosporales</taxon>
        <taxon>Streptomycetaceae</taxon>
        <taxon>Streptomyces</taxon>
    </lineage>
</organism>
<evidence type="ECO:0000313" key="3">
    <source>
        <dbReference type="Proteomes" id="UP000190539"/>
    </source>
</evidence>
<protein>
    <submittedName>
        <fullName evidence="2">Uncharacterized protein</fullName>
    </submittedName>
</protein>
<dbReference type="Proteomes" id="UP000190539">
    <property type="component" value="Unassembled WGS sequence"/>
</dbReference>
<gene>
    <name evidence="2" type="ORF">B1H18_28955</name>
</gene>